<gene>
    <name evidence="1" type="ORF">C2G38_2154748</name>
</gene>
<dbReference type="EMBL" id="QKWP01000032">
    <property type="protein sequence ID" value="RIB29659.1"/>
    <property type="molecule type" value="Genomic_DNA"/>
</dbReference>
<dbReference type="AlphaFoldDB" id="A0A397W8K9"/>
<sequence length="93" mass="10096">MNPSMLILDLCIDFGLKDLELKCADLGLEYADLGLECIDLVLECIDLELECVDLGLEFVDLKFELVDPGLKCMLSQTTNPVGQEGSVCQALGA</sequence>
<dbReference type="Proteomes" id="UP000266673">
    <property type="component" value="Unassembled WGS sequence"/>
</dbReference>
<name>A0A397W8K9_9GLOM</name>
<evidence type="ECO:0000313" key="2">
    <source>
        <dbReference type="Proteomes" id="UP000266673"/>
    </source>
</evidence>
<accession>A0A397W8K9</accession>
<proteinExistence type="predicted"/>
<reference evidence="1 2" key="1">
    <citation type="submission" date="2018-06" db="EMBL/GenBank/DDBJ databases">
        <title>Comparative genomics reveals the genomic features of Rhizophagus irregularis, R. cerebriforme, R. diaphanum and Gigaspora rosea, and their symbiotic lifestyle signature.</title>
        <authorList>
            <person name="Morin E."/>
            <person name="San Clemente H."/>
            <person name="Chen E.C.H."/>
            <person name="De La Providencia I."/>
            <person name="Hainaut M."/>
            <person name="Kuo A."/>
            <person name="Kohler A."/>
            <person name="Murat C."/>
            <person name="Tang N."/>
            <person name="Roy S."/>
            <person name="Loubradou J."/>
            <person name="Henrissat B."/>
            <person name="Grigoriev I.V."/>
            <person name="Corradi N."/>
            <person name="Roux C."/>
            <person name="Martin F.M."/>
        </authorList>
    </citation>
    <scope>NUCLEOTIDE SEQUENCE [LARGE SCALE GENOMIC DNA]</scope>
    <source>
        <strain evidence="1 2">DAOM 194757</strain>
    </source>
</reference>
<protein>
    <submittedName>
        <fullName evidence="1">Uncharacterized protein</fullName>
    </submittedName>
</protein>
<evidence type="ECO:0000313" key="1">
    <source>
        <dbReference type="EMBL" id="RIB29659.1"/>
    </source>
</evidence>
<organism evidence="1 2">
    <name type="scientific">Gigaspora rosea</name>
    <dbReference type="NCBI Taxonomy" id="44941"/>
    <lineage>
        <taxon>Eukaryota</taxon>
        <taxon>Fungi</taxon>
        <taxon>Fungi incertae sedis</taxon>
        <taxon>Mucoromycota</taxon>
        <taxon>Glomeromycotina</taxon>
        <taxon>Glomeromycetes</taxon>
        <taxon>Diversisporales</taxon>
        <taxon>Gigasporaceae</taxon>
        <taxon>Gigaspora</taxon>
    </lineage>
</organism>
<dbReference type="OrthoDB" id="10673485at2759"/>
<keyword evidence="2" id="KW-1185">Reference proteome</keyword>
<comment type="caution">
    <text evidence="1">The sequence shown here is derived from an EMBL/GenBank/DDBJ whole genome shotgun (WGS) entry which is preliminary data.</text>
</comment>